<keyword evidence="1" id="KW-0813">Transport</keyword>
<protein>
    <submittedName>
        <fullName evidence="5">Putative ABC transporter ATP-binding protein YjkB</fullName>
    </submittedName>
</protein>
<dbReference type="SUPFAM" id="SSF52540">
    <property type="entry name" value="P-loop containing nucleoside triphosphate hydrolases"/>
    <property type="match status" value="1"/>
</dbReference>
<dbReference type="Pfam" id="PF00005">
    <property type="entry name" value="ABC_tran"/>
    <property type="match status" value="1"/>
</dbReference>
<dbReference type="GO" id="GO:0005524">
    <property type="term" value="F:ATP binding"/>
    <property type="evidence" value="ECO:0007669"/>
    <property type="project" value="UniProtKB-KW"/>
</dbReference>
<dbReference type="PANTHER" id="PTHR43423:SF1">
    <property type="entry name" value="ABC TRANSPORTER I FAMILY MEMBER 17"/>
    <property type="match status" value="1"/>
</dbReference>
<gene>
    <name evidence="5" type="primary">yjkB</name>
    <name evidence="5" type="ORF">BPA01_29300</name>
</gene>
<dbReference type="RefSeq" id="WP_122963685.1">
    <property type="nucleotide sequence ID" value="NZ_BJMH01000013.1"/>
</dbReference>
<feature type="domain" description="ABC transporter" evidence="4">
    <location>
        <begin position="5"/>
        <end position="238"/>
    </location>
</feature>
<evidence type="ECO:0000313" key="5">
    <source>
        <dbReference type="EMBL" id="GEB33350.1"/>
    </source>
</evidence>
<proteinExistence type="predicted"/>
<comment type="caution">
    <text evidence="5">The sequence shown here is derived from an EMBL/GenBank/DDBJ whole genome shotgun (WGS) entry which is preliminary data.</text>
</comment>
<dbReference type="InterPro" id="IPR027417">
    <property type="entry name" value="P-loop_NTPase"/>
</dbReference>
<evidence type="ECO:0000256" key="2">
    <source>
        <dbReference type="ARBA" id="ARBA00022741"/>
    </source>
</evidence>
<dbReference type="PROSITE" id="PS50893">
    <property type="entry name" value="ABC_TRANSPORTER_2"/>
    <property type="match status" value="1"/>
</dbReference>
<dbReference type="SMART" id="SM00382">
    <property type="entry name" value="AAA"/>
    <property type="match status" value="1"/>
</dbReference>
<keyword evidence="3 5" id="KW-0067">ATP-binding</keyword>
<evidence type="ECO:0000256" key="3">
    <source>
        <dbReference type="ARBA" id="ARBA00022840"/>
    </source>
</evidence>
<name>A0A4Y3PFQ3_BREPA</name>
<dbReference type="STRING" id="54914.AV540_24235"/>
<dbReference type="InterPro" id="IPR017871">
    <property type="entry name" value="ABC_transporter-like_CS"/>
</dbReference>
<evidence type="ECO:0000313" key="6">
    <source>
        <dbReference type="Proteomes" id="UP000316882"/>
    </source>
</evidence>
<dbReference type="GO" id="GO:0016887">
    <property type="term" value="F:ATP hydrolysis activity"/>
    <property type="evidence" value="ECO:0007669"/>
    <property type="project" value="InterPro"/>
</dbReference>
<dbReference type="Gene3D" id="3.40.50.300">
    <property type="entry name" value="P-loop containing nucleotide triphosphate hydrolases"/>
    <property type="match status" value="1"/>
</dbReference>
<dbReference type="PROSITE" id="PS00211">
    <property type="entry name" value="ABC_TRANSPORTER_1"/>
    <property type="match status" value="1"/>
</dbReference>
<evidence type="ECO:0000259" key="4">
    <source>
        <dbReference type="PROSITE" id="PS50893"/>
    </source>
</evidence>
<dbReference type="InterPro" id="IPR003439">
    <property type="entry name" value="ABC_transporter-like_ATP-bd"/>
</dbReference>
<sequence length="255" mass="28763">MSTVMEIESLGKKVFASADSWLFRDLNATISEPAIIGILGKSGQGKSTLLRILGRLLAPDHGTVRMEQKAMEQWPSALWRMKMSYVAQQATMLPGTVEDNLRTASMLHQRPFDQQLARALFEQLHLEQVEWTKPAQQLSGGEKQRVALVRTLLLRPAVLLLDEVTASLDTRSKLATEQLLVDLHKQTGTTILWVTHDLEEAKNNCERIWFMADHQLQADMPSHAFFQAPPTEQARDFLQTSLAQAHPDAKEVHHI</sequence>
<dbReference type="AlphaFoldDB" id="A0A4Y3PFQ3"/>
<keyword evidence="6" id="KW-1185">Reference proteome</keyword>
<dbReference type="Proteomes" id="UP000316882">
    <property type="component" value="Unassembled WGS sequence"/>
</dbReference>
<accession>A0A4Y3PFQ3</accession>
<keyword evidence="2" id="KW-0547">Nucleotide-binding</keyword>
<reference evidence="5 6" key="1">
    <citation type="submission" date="2019-06" db="EMBL/GenBank/DDBJ databases">
        <title>Whole genome shotgun sequence of Brevibacillus parabrevis NBRC 12334.</title>
        <authorList>
            <person name="Hosoyama A."/>
            <person name="Uohara A."/>
            <person name="Ohji S."/>
            <person name="Ichikawa N."/>
        </authorList>
    </citation>
    <scope>NUCLEOTIDE SEQUENCE [LARGE SCALE GENOMIC DNA]</scope>
    <source>
        <strain evidence="5 6">NBRC 12334</strain>
    </source>
</reference>
<evidence type="ECO:0000256" key="1">
    <source>
        <dbReference type="ARBA" id="ARBA00022448"/>
    </source>
</evidence>
<organism evidence="5 6">
    <name type="scientific">Brevibacillus parabrevis</name>
    <dbReference type="NCBI Taxonomy" id="54914"/>
    <lineage>
        <taxon>Bacteria</taxon>
        <taxon>Bacillati</taxon>
        <taxon>Bacillota</taxon>
        <taxon>Bacilli</taxon>
        <taxon>Bacillales</taxon>
        <taxon>Paenibacillaceae</taxon>
        <taxon>Brevibacillus</taxon>
    </lineage>
</organism>
<dbReference type="PANTHER" id="PTHR43423">
    <property type="entry name" value="ABC TRANSPORTER I FAMILY MEMBER 17"/>
    <property type="match status" value="1"/>
</dbReference>
<dbReference type="EMBL" id="BJMH01000013">
    <property type="protein sequence ID" value="GEB33350.1"/>
    <property type="molecule type" value="Genomic_DNA"/>
</dbReference>
<dbReference type="InterPro" id="IPR003593">
    <property type="entry name" value="AAA+_ATPase"/>
</dbReference>